<evidence type="ECO:0000313" key="3">
    <source>
        <dbReference type="Proteomes" id="UP001374535"/>
    </source>
</evidence>
<feature type="region of interest" description="Disordered" evidence="1">
    <location>
        <begin position="262"/>
        <end position="325"/>
    </location>
</feature>
<proteinExistence type="predicted"/>
<evidence type="ECO:0000256" key="1">
    <source>
        <dbReference type="SAM" id="MobiDB-lite"/>
    </source>
</evidence>
<feature type="region of interest" description="Disordered" evidence="1">
    <location>
        <begin position="339"/>
        <end position="369"/>
    </location>
</feature>
<organism evidence="2 3">
    <name type="scientific">Vigna mungo</name>
    <name type="common">Black gram</name>
    <name type="synonym">Phaseolus mungo</name>
    <dbReference type="NCBI Taxonomy" id="3915"/>
    <lineage>
        <taxon>Eukaryota</taxon>
        <taxon>Viridiplantae</taxon>
        <taxon>Streptophyta</taxon>
        <taxon>Embryophyta</taxon>
        <taxon>Tracheophyta</taxon>
        <taxon>Spermatophyta</taxon>
        <taxon>Magnoliopsida</taxon>
        <taxon>eudicotyledons</taxon>
        <taxon>Gunneridae</taxon>
        <taxon>Pentapetalae</taxon>
        <taxon>rosids</taxon>
        <taxon>fabids</taxon>
        <taxon>Fabales</taxon>
        <taxon>Fabaceae</taxon>
        <taxon>Papilionoideae</taxon>
        <taxon>50 kb inversion clade</taxon>
        <taxon>NPAAA clade</taxon>
        <taxon>indigoferoid/millettioid clade</taxon>
        <taxon>Phaseoleae</taxon>
        <taxon>Vigna</taxon>
    </lineage>
</organism>
<name>A0AAQ3N1K3_VIGMU</name>
<gene>
    <name evidence="2" type="ORF">V8G54_022576</name>
</gene>
<feature type="compositionally biased region" description="Polar residues" evidence="1">
    <location>
        <begin position="262"/>
        <end position="317"/>
    </location>
</feature>
<evidence type="ECO:0000313" key="2">
    <source>
        <dbReference type="EMBL" id="WVZ01770.1"/>
    </source>
</evidence>
<keyword evidence="3" id="KW-1185">Reference proteome</keyword>
<dbReference type="EMBL" id="CP144694">
    <property type="protein sequence ID" value="WVZ01770.1"/>
    <property type="molecule type" value="Genomic_DNA"/>
</dbReference>
<dbReference type="Proteomes" id="UP001374535">
    <property type="component" value="Chromosome 7"/>
</dbReference>
<sequence length="389" mass="43578">MGNLPYQRRDAKLIGWIGSPRLRERRGTTYLKKQQQNPVAWGSSSRNEEKHNFLSPFGFLLWFSQGGEGFYVSIEPVIGDFLIDIGCSNVFMAKGSCVWDVDLDFWGFCFTVLVMVVRVRAMKVLIGCGHGGSQWRTESVLQGWGLCWTQEEPANYRCSGSLMLRWLPRFIGLDASVPLATDEIFTMEQAFKSFIVWPKHLVGSVSDSLEKIPLSKDHLSLLESKLLAIPVDHPTTQKHGPLVSNSLATPGGQVTRSLESYSEKITINPSRPSNHTKTWSSMTRSLESSSKKITSNPDRPSNHAKTWSSREQFTSNPGRPMSKSLRIPVNHPIMRRHGPLVNNSLATPGGQVTRSLESSSEKITSNLGRPPIDVKMETIKLRDHTNFQP</sequence>
<accession>A0AAQ3N1K3</accession>
<feature type="compositionally biased region" description="Polar residues" evidence="1">
    <location>
        <begin position="341"/>
        <end position="367"/>
    </location>
</feature>
<protein>
    <submittedName>
        <fullName evidence="2">Uncharacterized protein</fullName>
    </submittedName>
</protein>
<dbReference type="AlphaFoldDB" id="A0AAQ3N1K3"/>
<reference evidence="2 3" key="1">
    <citation type="journal article" date="2023" name="Life. Sci Alliance">
        <title>Evolutionary insights into 3D genome organization and epigenetic landscape of Vigna mungo.</title>
        <authorList>
            <person name="Junaid A."/>
            <person name="Singh B."/>
            <person name="Bhatia S."/>
        </authorList>
    </citation>
    <scope>NUCLEOTIDE SEQUENCE [LARGE SCALE GENOMIC DNA]</scope>
    <source>
        <strain evidence="2">Urdbean</strain>
    </source>
</reference>